<evidence type="ECO:0000259" key="4">
    <source>
        <dbReference type="Pfam" id="PF11611"/>
    </source>
</evidence>
<feature type="domain" description="DUF4352" evidence="4">
    <location>
        <begin position="90"/>
        <end position="213"/>
    </location>
</feature>
<accession>A0A919J0C4</accession>
<name>A0A919J0C4_9ACTN</name>
<protein>
    <recommendedName>
        <fullName evidence="4">DUF4352 domain-containing protein</fullName>
    </recommendedName>
</protein>
<feature type="transmembrane region" description="Helical" evidence="3">
    <location>
        <begin position="46"/>
        <end position="66"/>
    </location>
</feature>
<comment type="caution">
    <text evidence="5">The sequence shown here is derived from an EMBL/GenBank/DDBJ whole genome shotgun (WGS) entry which is preliminary data.</text>
</comment>
<organism evidence="5 6">
    <name type="scientific">Paractinoplanes ferrugineus</name>
    <dbReference type="NCBI Taxonomy" id="113564"/>
    <lineage>
        <taxon>Bacteria</taxon>
        <taxon>Bacillati</taxon>
        <taxon>Actinomycetota</taxon>
        <taxon>Actinomycetes</taxon>
        <taxon>Micromonosporales</taxon>
        <taxon>Micromonosporaceae</taxon>
        <taxon>Paractinoplanes</taxon>
    </lineage>
</organism>
<keyword evidence="6" id="KW-1185">Reference proteome</keyword>
<dbReference type="InterPro" id="IPR029050">
    <property type="entry name" value="Immunoprotect_excell_Ig-like"/>
</dbReference>
<evidence type="ECO:0000256" key="2">
    <source>
        <dbReference type="SAM" id="MobiDB-lite"/>
    </source>
</evidence>
<gene>
    <name evidence="5" type="ORF">Afe05nite_24430</name>
</gene>
<dbReference type="Proteomes" id="UP000598174">
    <property type="component" value="Unassembled WGS sequence"/>
</dbReference>
<dbReference type="EMBL" id="BOMM01000016">
    <property type="protein sequence ID" value="GIE10603.1"/>
    <property type="molecule type" value="Genomic_DNA"/>
</dbReference>
<feature type="region of interest" description="Disordered" evidence="2">
    <location>
        <begin position="1"/>
        <end position="39"/>
    </location>
</feature>
<reference evidence="5" key="1">
    <citation type="submission" date="2021-01" db="EMBL/GenBank/DDBJ databases">
        <title>Whole genome shotgun sequence of Actinoplanes ferrugineus NBRC 15555.</title>
        <authorList>
            <person name="Komaki H."/>
            <person name="Tamura T."/>
        </authorList>
    </citation>
    <scope>NUCLEOTIDE SEQUENCE</scope>
    <source>
        <strain evidence="5">NBRC 15555</strain>
    </source>
</reference>
<evidence type="ECO:0000256" key="1">
    <source>
        <dbReference type="ARBA" id="ARBA00022729"/>
    </source>
</evidence>
<dbReference type="Pfam" id="PF11611">
    <property type="entry name" value="DUF4352"/>
    <property type="match status" value="1"/>
</dbReference>
<evidence type="ECO:0000313" key="5">
    <source>
        <dbReference type="EMBL" id="GIE10603.1"/>
    </source>
</evidence>
<proteinExistence type="predicted"/>
<feature type="compositionally biased region" description="Basic and acidic residues" evidence="2">
    <location>
        <begin position="7"/>
        <end position="29"/>
    </location>
</feature>
<keyword evidence="3" id="KW-0812">Transmembrane</keyword>
<evidence type="ECO:0000256" key="3">
    <source>
        <dbReference type="SAM" id="Phobius"/>
    </source>
</evidence>
<keyword evidence="3" id="KW-1133">Transmembrane helix</keyword>
<keyword evidence="3" id="KW-0472">Membrane</keyword>
<sequence>MPGRGRPYREVSDHPETVARPRTLTHSEEMAQDVRPSRGPAPLKPVLAVLFACVAVAALFAAGMAADRYGSRKPAAAAPAVPARTSPGPGVGTPARDGKFEFVVSGVDCSRTSLGVEHLKRTAKGKFCVVSLSVRNISDDARYFLGRAQKAFDSAGTEYRVDEIADLYLNRDTDTFLDRLGPGERAAGKLVFDVPRTVRPTRLELHDSPLSGGVRVTVR</sequence>
<keyword evidence="1" id="KW-0732">Signal</keyword>
<evidence type="ECO:0000313" key="6">
    <source>
        <dbReference type="Proteomes" id="UP000598174"/>
    </source>
</evidence>
<dbReference type="InterPro" id="IPR029051">
    <property type="entry name" value="DUF4352"/>
</dbReference>
<dbReference type="Gene3D" id="2.60.40.1240">
    <property type="match status" value="1"/>
</dbReference>
<dbReference type="AlphaFoldDB" id="A0A919J0C4"/>